<accession>A0A3G8ZMH8</accession>
<keyword evidence="2" id="KW-0472">Membrane</keyword>
<gene>
    <name evidence="4" type="ORF">EH165_10845</name>
</gene>
<reference evidence="4 5" key="2">
    <citation type="submission" date="2018-12" db="EMBL/GenBank/DDBJ databases">
        <title>Nakamurella antarcticus sp. nov., isolated from Antarctica South Shetland Islands soil.</title>
        <authorList>
            <person name="Peng F."/>
        </authorList>
    </citation>
    <scope>NUCLEOTIDE SEQUENCE [LARGE SCALE GENOMIC DNA]</scope>
    <source>
        <strain evidence="4 5">S14-144</strain>
    </source>
</reference>
<feature type="transmembrane region" description="Helical" evidence="2">
    <location>
        <begin position="125"/>
        <end position="149"/>
    </location>
</feature>
<reference evidence="4 5" key="1">
    <citation type="submission" date="2018-11" db="EMBL/GenBank/DDBJ databases">
        <authorList>
            <person name="Da X."/>
        </authorList>
    </citation>
    <scope>NUCLEOTIDE SEQUENCE [LARGE SCALE GENOMIC DNA]</scope>
    <source>
        <strain evidence="4 5">S14-144</strain>
    </source>
</reference>
<feature type="domain" description="DUF1707" evidence="3">
    <location>
        <begin position="31"/>
        <end position="83"/>
    </location>
</feature>
<dbReference type="Proteomes" id="UP000268084">
    <property type="component" value="Chromosome"/>
</dbReference>
<protein>
    <submittedName>
        <fullName evidence="4">DUF1707 domain-containing protein</fullName>
    </submittedName>
</protein>
<evidence type="ECO:0000256" key="1">
    <source>
        <dbReference type="SAM" id="MobiDB-lite"/>
    </source>
</evidence>
<dbReference type="EMBL" id="CP034170">
    <property type="protein sequence ID" value="AZI58552.1"/>
    <property type="molecule type" value="Genomic_DNA"/>
</dbReference>
<feature type="compositionally biased region" description="Low complexity" evidence="1">
    <location>
        <begin position="1"/>
        <end position="12"/>
    </location>
</feature>
<dbReference type="RefSeq" id="WP_124799461.1">
    <property type="nucleotide sequence ID" value="NZ_CP034170.1"/>
</dbReference>
<keyword evidence="2" id="KW-0812">Transmembrane</keyword>
<evidence type="ECO:0000256" key="2">
    <source>
        <dbReference type="SAM" id="Phobius"/>
    </source>
</evidence>
<evidence type="ECO:0000259" key="3">
    <source>
        <dbReference type="Pfam" id="PF08044"/>
    </source>
</evidence>
<organism evidence="4 5">
    <name type="scientific">Nakamurella antarctica</name>
    <dbReference type="NCBI Taxonomy" id="1902245"/>
    <lineage>
        <taxon>Bacteria</taxon>
        <taxon>Bacillati</taxon>
        <taxon>Actinomycetota</taxon>
        <taxon>Actinomycetes</taxon>
        <taxon>Nakamurellales</taxon>
        <taxon>Nakamurellaceae</taxon>
        <taxon>Nakamurella</taxon>
    </lineage>
</organism>
<sequence length="167" mass="17004">MALPGPDQSEPGPGEPGPAEPRQGGGKLPAVRIGDVDRNAAVTALSEHLGLGRLNLEEFNERSTVVANARTMDEVDAVFGDLPEPRPVGAALALAGTPGVALAGPSGVAGSSQTLSPVAGPNKTLIALIAAMPFLALGLFFITGLWYFFLLVPLSGAVLGPFINKGR</sequence>
<feature type="region of interest" description="Disordered" evidence="1">
    <location>
        <begin position="1"/>
        <end position="30"/>
    </location>
</feature>
<keyword evidence="2" id="KW-1133">Transmembrane helix</keyword>
<dbReference type="InterPro" id="IPR012551">
    <property type="entry name" value="DUF1707_SHOCT-like"/>
</dbReference>
<evidence type="ECO:0000313" key="5">
    <source>
        <dbReference type="Proteomes" id="UP000268084"/>
    </source>
</evidence>
<evidence type="ECO:0000313" key="4">
    <source>
        <dbReference type="EMBL" id="AZI58552.1"/>
    </source>
</evidence>
<dbReference type="KEGG" id="nak:EH165_10845"/>
<dbReference type="OrthoDB" id="3534574at2"/>
<proteinExistence type="predicted"/>
<dbReference type="Pfam" id="PF08044">
    <property type="entry name" value="DUF1707"/>
    <property type="match status" value="1"/>
</dbReference>
<dbReference type="AlphaFoldDB" id="A0A3G8ZMH8"/>
<name>A0A3G8ZMH8_9ACTN</name>
<keyword evidence="5" id="KW-1185">Reference proteome</keyword>